<proteinExistence type="predicted"/>
<evidence type="ECO:0000313" key="3">
    <source>
        <dbReference type="EMBL" id="GES00699.1"/>
    </source>
</evidence>
<evidence type="ECO:0000256" key="1">
    <source>
        <dbReference type="SAM" id="Coils"/>
    </source>
</evidence>
<dbReference type="Gene3D" id="3.30.160.250">
    <property type="match status" value="1"/>
</dbReference>
<comment type="caution">
    <text evidence="3">The sequence shown here is derived from an EMBL/GenBank/DDBJ whole genome shotgun (WGS) entry which is preliminary data.</text>
</comment>
<sequence length="157" mass="17692">MSDTYRIVASRDEDWWGLVISGPALKRPHHTQVKRLEQAEEMARDLVTLMLDVEEADLTATFEVTLSDEDVVTELREALEARQQAELARAKAASRTHSTVADLNRRGYVQRDIGFLLGISHQAVGKLLNEPTKNPAEDTKAAKSRTRRRARQKLTDA</sequence>
<feature type="compositionally biased region" description="Basic residues" evidence="2">
    <location>
        <begin position="142"/>
        <end position="157"/>
    </location>
</feature>
<accession>A0A5M3VX04</accession>
<protein>
    <submittedName>
        <fullName evidence="3">Uncharacterized protein</fullName>
    </submittedName>
</protein>
<name>A0A5M3VX04_9ACTN</name>
<gene>
    <name evidence="3" type="ORF">Acor_27630</name>
</gene>
<evidence type="ECO:0000256" key="2">
    <source>
        <dbReference type="SAM" id="MobiDB-lite"/>
    </source>
</evidence>
<reference evidence="3 4" key="1">
    <citation type="submission" date="2019-10" db="EMBL/GenBank/DDBJ databases">
        <title>Whole genome shotgun sequence of Acrocarpospora corrugata NBRC 13972.</title>
        <authorList>
            <person name="Ichikawa N."/>
            <person name="Kimura A."/>
            <person name="Kitahashi Y."/>
            <person name="Komaki H."/>
            <person name="Oguchi A."/>
        </authorList>
    </citation>
    <scope>NUCLEOTIDE SEQUENCE [LARGE SCALE GENOMIC DNA]</scope>
    <source>
        <strain evidence="3 4">NBRC 13972</strain>
    </source>
</reference>
<dbReference type="AlphaFoldDB" id="A0A5M3VX04"/>
<dbReference type="EMBL" id="BLAD01000046">
    <property type="protein sequence ID" value="GES00699.1"/>
    <property type="molecule type" value="Genomic_DNA"/>
</dbReference>
<evidence type="ECO:0000313" key="4">
    <source>
        <dbReference type="Proteomes" id="UP000334990"/>
    </source>
</evidence>
<dbReference type="OrthoDB" id="5772641at2"/>
<dbReference type="RefSeq" id="WP_155337021.1">
    <property type="nucleotide sequence ID" value="NZ_BAAABN010000098.1"/>
</dbReference>
<organism evidence="3 4">
    <name type="scientific">Acrocarpospora corrugata</name>
    <dbReference type="NCBI Taxonomy" id="35763"/>
    <lineage>
        <taxon>Bacteria</taxon>
        <taxon>Bacillati</taxon>
        <taxon>Actinomycetota</taxon>
        <taxon>Actinomycetes</taxon>
        <taxon>Streptosporangiales</taxon>
        <taxon>Streptosporangiaceae</taxon>
        <taxon>Acrocarpospora</taxon>
    </lineage>
</organism>
<keyword evidence="4" id="KW-1185">Reference proteome</keyword>
<feature type="region of interest" description="Disordered" evidence="2">
    <location>
        <begin position="127"/>
        <end position="157"/>
    </location>
</feature>
<keyword evidence="1" id="KW-0175">Coiled coil</keyword>
<feature type="coiled-coil region" evidence="1">
    <location>
        <begin position="36"/>
        <end position="95"/>
    </location>
</feature>
<dbReference type="Proteomes" id="UP000334990">
    <property type="component" value="Unassembled WGS sequence"/>
</dbReference>